<dbReference type="EMBL" id="MH651176">
    <property type="protein sequence ID" value="AXQ63912.1"/>
    <property type="molecule type" value="Genomic_DNA"/>
</dbReference>
<feature type="region of interest" description="Disordered" evidence="1">
    <location>
        <begin position="67"/>
        <end position="96"/>
    </location>
</feature>
<dbReference type="Proteomes" id="UP000262321">
    <property type="component" value="Segment"/>
</dbReference>
<dbReference type="GeneID" id="54999198"/>
<evidence type="ECO:0000313" key="3">
    <source>
        <dbReference type="Proteomes" id="UP000262321"/>
    </source>
</evidence>
<dbReference type="RefSeq" id="YP_009808297.1">
    <property type="nucleotide sequence ID" value="NC_048039.1"/>
</dbReference>
<name>A0A385DZ71_9CAUD</name>
<accession>A0A385DZ71</accession>
<reference evidence="2 3" key="1">
    <citation type="submission" date="2018-07" db="EMBL/GenBank/DDBJ databases">
        <authorList>
            <person name="Said P."/>
            <person name="Hotaki K."/>
            <person name="Hall J.T."/>
            <person name="Leadon S.A."/>
            <person name="Fogarty M.P."/>
            <person name="Warner M.H."/>
            <person name="Garlena R.A."/>
            <person name="Russell D.A."/>
            <person name="Pope W.H."/>
            <person name="Jacobs-Sera D."/>
            <person name="Hatfull G.F."/>
        </authorList>
    </citation>
    <scope>NUCLEOTIDE SEQUENCE [LARGE SCALE GENOMIC DNA]</scope>
</reference>
<protein>
    <submittedName>
        <fullName evidence="2">Excise</fullName>
    </submittedName>
</protein>
<sequence length="96" mass="10899">MIGKPIRELVATEDDPLYGLSARYVRRHLEAGGLFRGLGSQRCKRGEWLLNREDVAEIQRRLRAVPDQEPVELDTPSGLSSRSRTLRRIQQGRASS</sequence>
<proteinExistence type="predicted"/>
<keyword evidence="3" id="KW-1185">Reference proteome</keyword>
<evidence type="ECO:0000313" key="2">
    <source>
        <dbReference type="EMBL" id="AXQ63912.1"/>
    </source>
</evidence>
<gene>
    <name evidence="2" type="primary">60</name>
    <name evidence="2" type="ORF">SEA_HORUS_60</name>
</gene>
<evidence type="ECO:0000256" key="1">
    <source>
        <dbReference type="SAM" id="MobiDB-lite"/>
    </source>
</evidence>
<organism evidence="2 3">
    <name type="scientific">Gordonia phage Horus</name>
    <dbReference type="NCBI Taxonomy" id="2301696"/>
    <lineage>
        <taxon>Viruses</taxon>
        <taxon>Duplodnaviria</taxon>
        <taxon>Heunggongvirae</taxon>
        <taxon>Uroviricota</taxon>
        <taxon>Caudoviricetes</taxon>
        <taxon>Langleyhallvirinae</taxon>
        <taxon>Horusvirus</taxon>
        <taxon>Horusvirus horus</taxon>
    </lineage>
</organism>
<dbReference type="KEGG" id="vg:54999198"/>